<evidence type="ECO:0000256" key="1">
    <source>
        <dbReference type="ARBA" id="ARBA00009995"/>
    </source>
</evidence>
<feature type="region of interest" description="Disordered" evidence="3">
    <location>
        <begin position="331"/>
        <end position="355"/>
    </location>
</feature>
<dbReference type="SUPFAM" id="SSF53756">
    <property type="entry name" value="UDP-Glycosyltransferase/glycogen phosphorylase"/>
    <property type="match status" value="1"/>
</dbReference>
<feature type="compositionally biased region" description="Basic and acidic residues" evidence="3">
    <location>
        <begin position="331"/>
        <end position="344"/>
    </location>
</feature>
<keyword evidence="2" id="KW-0328">Glycosyltransferase</keyword>
<reference evidence="4 5" key="1">
    <citation type="journal article" date="2017" name="Genome Biol.">
        <title>New reference genome sequences of hot pepper reveal the massive evolution of plant disease-resistance genes by retroduplication.</title>
        <authorList>
            <person name="Kim S."/>
            <person name="Park J."/>
            <person name="Yeom S.I."/>
            <person name="Kim Y.M."/>
            <person name="Seo E."/>
            <person name="Kim K.T."/>
            <person name="Kim M.S."/>
            <person name="Lee J.M."/>
            <person name="Cheong K."/>
            <person name="Shin H.S."/>
            <person name="Kim S.B."/>
            <person name="Han K."/>
            <person name="Lee J."/>
            <person name="Park M."/>
            <person name="Lee H.A."/>
            <person name="Lee H.Y."/>
            <person name="Lee Y."/>
            <person name="Oh S."/>
            <person name="Lee J.H."/>
            <person name="Choi E."/>
            <person name="Choi E."/>
            <person name="Lee S.E."/>
            <person name="Jeon J."/>
            <person name="Kim H."/>
            <person name="Choi G."/>
            <person name="Song H."/>
            <person name="Lee J."/>
            <person name="Lee S.C."/>
            <person name="Kwon J.K."/>
            <person name="Lee H.Y."/>
            <person name="Koo N."/>
            <person name="Hong Y."/>
            <person name="Kim R.W."/>
            <person name="Kang W.H."/>
            <person name="Huh J.H."/>
            <person name="Kang B.C."/>
            <person name="Yang T.J."/>
            <person name="Lee Y.H."/>
            <person name="Bennetzen J.L."/>
            <person name="Choi D."/>
        </authorList>
    </citation>
    <scope>NUCLEOTIDE SEQUENCE [LARGE SCALE GENOMIC DNA]</scope>
    <source>
        <strain evidence="5">cv. PBC81</strain>
    </source>
</reference>
<dbReference type="EMBL" id="MLFT02000003">
    <property type="protein sequence ID" value="PHT51891.1"/>
    <property type="molecule type" value="Genomic_DNA"/>
</dbReference>
<dbReference type="OrthoDB" id="5835829at2759"/>
<sequence length="355" mass="40044">MKCNTNDPNWCIQLPRLSLLKSQDLPSFILNSSSKDGKYSFALPLFKEQLDTLDGEENLKVLVNTFDALELDALKAIEKYNLIGIGPLIPLSFLDEKDPLDSFFGFDLFQKSNDGYMEWDAKLIEDVWKTGVRFRVNEDSVFDSEEIKRCIEIIMDGGEKGEEMRKNAQNWKKLAREAVKEGGSSEINLKAFVQQVGQDSKAKHDGVMNVINALTNSVKKMTSKRGVISSKRISYPYTPLEIKVAKRRRKDISKASSSIENAKLLCLCLCLAPLFNVQGSQESRIRNCGLFIATYAKYLGDGLQVPNDGLDVGLLRKRYAALLWKYGEAKAQKPYKSDIKDPRRPKPNSIAPNEE</sequence>
<keyword evidence="2" id="KW-0808">Transferase</keyword>
<protein>
    <submittedName>
        <fullName evidence="4">Crocetin glucosyltransferase, chloroplastic</fullName>
    </submittedName>
</protein>
<dbReference type="Gene3D" id="3.40.50.2000">
    <property type="entry name" value="Glycogen Phosphorylase B"/>
    <property type="match status" value="3"/>
</dbReference>
<accession>A0A2G2X362</accession>
<organism evidence="4 5">
    <name type="scientific">Capsicum baccatum</name>
    <name type="common">Peruvian pepper</name>
    <dbReference type="NCBI Taxonomy" id="33114"/>
    <lineage>
        <taxon>Eukaryota</taxon>
        <taxon>Viridiplantae</taxon>
        <taxon>Streptophyta</taxon>
        <taxon>Embryophyta</taxon>
        <taxon>Tracheophyta</taxon>
        <taxon>Spermatophyta</taxon>
        <taxon>Magnoliopsida</taxon>
        <taxon>eudicotyledons</taxon>
        <taxon>Gunneridae</taxon>
        <taxon>Pentapetalae</taxon>
        <taxon>asterids</taxon>
        <taxon>lamiids</taxon>
        <taxon>Solanales</taxon>
        <taxon>Solanaceae</taxon>
        <taxon>Solanoideae</taxon>
        <taxon>Capsiceae</taxon>
        <taxon>Capsicum</taxon>
    </lineage>
</organism>
<dbReference type="PANTHER" id="PTHR11926:SF870">
    <property type="entry name" value="UDP-GLYCOSYLTRANSFERASE 75B1"/>
    <property type="match status" value="1"/>
</dbReference>
<dbReference type="AlphaFoldDB" id="A0A2G2X362"/>
<dbReference type="Proteomes" id="UP000224567">
    <property type="component" value="Unassembled WGS sequence"/>
</dbReference>
<dbReference type="GO" id="GO:0080044">
    <property type="term" value="F:quercetin 7-O-glucosyltransferase activity"/>
    <property type="evidence" value="ECO:0007669"/>
    <property type="project" value="TreeGrafter"/>
</dbReference>
<keyword evidence="5" id="KW-1185">Reference proteome</keyword>
<reference evidence="5" key="2">
    <citation type="journal article" date="2017" name="J. Anim. Genet.">
        <title>Multiple reference genome sequences of hot pepper reveal the massive evolution of plant disease resistance genes by retroduplication.</title>
        <authorList>
            <person name="Kim S."/>
            <person name="Park J."/>
            <person name="Yeom S.-I."/>
            <person name="Kim Y.-M."/>
            <person name="Seo E."/>
            <person name="Kim K.-T."/>
            <person name="Kim M.-S."/>
            <person name="Lee J.M."/>
            <person name="Cheong K."/>
            <person name="Shin H.-S."/>
            <person name="Kim S.-B."/>
            <person name="Han K."/>
            <person name="Lee J."/>
            <person name="Park M."/>
            <person name="Lee H.-A."/>
            <person name="Lee H.-Y."/>
            <person name="Lee Y."/>
            <person name="Oh S."/>
            <person name="Lee J.H."/>
            <person name="Choi E."/>
            <person name="Choi E."/>
            <person name="Lee S.E."/>
            <person name="Jeon J."/>
            <person name="Kim H."/>
            <person name="Choi G."/>
            <person name="Song H."/>
            <person name="Lee J."/>
            <person name="Lee S.-C."/>
            <person name="Kwon J.-K."/>
            <person name="Lee H.-Y."/>
            <person name="Koo N."/>
            <person name="Hong Y."/>
            <person name="Kim R.W."/>
            <person name="Kang W.-H."/>
            <person name="Huh J.H."/>
            <person name="Kang B.-C."/>
            <person name="Yang T.-J."/>
            <person name="Lee Y.-H."/>
            <person name="Bennetzen J.L."/>
            <person name="Choi D."/>
        </authorList>
    </citation>
    <scope>NUCLEOTIDE SEQUENCE [LARGE SCALE GENOMIC DNA]</scope>
    <source>
        <strain evidence="5">cv. PBC81</strain>
    </source>
</reference>
<evidence type="ECO:0000313" key="5">
    <source>
        <dbReference type="Proteomes" id="UP000224567"/>
    </source>
</evidence>
<evidence type="ECO:0000256" key="3">
    <source>
        <dbReference type="SAM" id="MobiDB-lite"/>
    </source>
</evidence>
<comment type="caution">
    <text evidence="4">The sequence shown here is derived from an EMBL/GenBank/DDBJ whole genome shotgun (WGS) entry which is preliminary data.</text>
</comment>
<evidence type="ECO:0000313" key="4">
    <source>
        <dbReference type="EMBL" id="PHT51891.1"/>
    </source>
</evidence>
<gene>
    <name evidence="4" type="ORF">CQW23_06353</name>
</gene>
<evidence type="ECO:0000256" key="2">
    <source>
        <dbReference type="ARBA" id="ARBA00022676"/>
    </source>
</evidence>
<dbReference type="GO" id="GO:0080043">
    <property type="term" value="F:quercetin 3-O-glucosyltransferase activity"/>
    <property type="evidence" value="ECO:0007669"/>
    <property type="project" value="TreeGrafter"/>
</dbReference>
<dbReference type="STRING" id="33114.A0A2G2X362"/>
<proteinExistence type="inferred from homology"/>
<name>A0A2G2X362_CAPBA</name>
<comment type="similarity">
    <text evidence="1">Belongs to the UDP-glycosyltransferase family.</text>
</comment>
<dbReference type="PANTHER" id="PTHR11926">
    <property type="entry name" value="GLUCOSYL/GLUCURONOSYL TRANSFERASES"/>
    <property type="match status" value="1"/>
</dbReference>